<proteinExistence type="predicted"/>
<dbReference type="InterPro" id="IPR036514">
    <property type="entry name" value="SGNH_hydro_sf"/>
</dbReference>
<dbReference type="Pfam" id="PF13517">
    <property type="entry name" value="FG-GAP_3"/>
    <property type="match status" value="2"/>
</dbReference>
<dbReference type="RefSeq" id="WP_369185278.1">
    <property type="nucleotide sequence ID" value="NZ_CP163445.1"/>
</dbReference>
<dbReference type="InterPro" id="IPR053140">
    <property type="entry name" value="GDSL_Rv0518-like"/>
</dbReference>
<dbReference type="Gene3D" id="2.40.128.340">
    <property type="match status" value="1"/>
</dbReference>
<keyword evidence="1" id="KW-0732">Signal</keyword>
<dbReference type="InterPro" id="IPR013517">
    <property type="entry name" value="FG-GAP"/>
</dbReference>
<evidence type="ECO:0000313" key="3">
    <source>
        <dbReference type="EMBL" id="XDQ83086.1"/>
    </source>
</evidence>
<reference evidence="3" key="1">
    <citation type="submission" date="2024-07" db="EMBL/GenBank/DDBJ databases">
        <authorList>
            <person name="Yu S.T."/>
        </authorList>
    </citation>
    <scope>NUCLEOTIDE SEQUENCE</scope>
    <source>
        <strain evidence="3">Y1</strain>
    </source>
</reference>
<dbReference type="AlphaFoldDB" id="A0AB39TV39"/>
<evidence type="ECO:0000259" key="2">
    <source>
        <dbReference type="Pfam" id="PF13472"/>
    </source>
</evidence>
<dbReference type="Pfam" id="PF13472">
    <property type="entry name" value="Lipase_GDSL_2"/>
    <property type="match status" value="1"/>
</dbReference>
<organism evidence="3">
    <name type="scientific">Streptomyces sp. Y1</name>
    <dbReference type="NCBI Taxonomy" id="3238634"/>
    <lineage>
        <taxon>Bacteria</taxon>
        <taxon>Bacillati</taxon>
        <taxon>Actinomycetota</taxon>
        <taxon>Actinomycetes</taxon>
        <taxon>Kitasatosporales</taxon>
        <taxon>Streptomycetaceae</taxon>
        <taxon>Streptomyces</taxon>
    </lineage>
</organism>
<dbReference type="EMBL" id="CP163445">
    <property type="protein sequence ID" value="XDQ83086.1"/>
    <property type="molecule type" value="Genomic_DNA"/>
</dbReference>
<feature type="domain" description="SGNH hydrolase-type esterase" evidence="2">
    <location>
        <begin position="156"/>
        <end position="346"/>
    </location>
</feature>
<evidence type="ECO:0000256" key="1">
    <source>
        <dbReference type="ARBA" id="ARBA00022729"/>
    </source>
</evidence>
<dbReference type="PANTHER" id="PTHR43784:SF2">
    <property type="entry name" value="GDSL-LIKE LIPASE_ACYLHYDROLASE, PUTATIVE (AFU_ORTHOLOGUE AFUA_2G00820)-RELATED"/>
    <property type="match status" value="1"/>
</dbReference>
<dbReference type="Gene3D" id="3.40.50.1110">
    <property type="entry name" value="SGNH hydrolase"/>
    <property type="match status" value="1"/>
</dbReference>
<name>A0AB39TV39_9ACTN</name>
<gene>
    <name evidence="3" type="ORF">AB2U05_33560</name>
</gene>
<dbReference type="InterPro" id="IPR028994">
    <property type="entry name" value="Integrin_alpha_N"/>
</dbReference>
<accession>A0AB39TV39</accession>
<protein>
    <submittedName>
        <fullName evidence="3">FG-GAP-like repeat-containing protein</fullName>
    </submittedName>
</protein>
<dbReference type="InterPro" id="IPR013830">
    <property type="entry name" value="SGNH_hydro"/>
</dbReference>
<dbReference type="PANTHER" id="PTHR43784">
    <property type="entry name" value="GDSL-LIKE LIPASE/ACYLHYDROLASE, PUTATIVE (AFU_ORTHOLOGUE AFUA_2G00820)-RELATED"/>
    <property type="match status" value="1"/>
</dbReference>
<sequence length="605" mass="63186">MSGQQTLRMVVHSSIAGTSARIHLANTFGSAPVTIGHATIAVQGSGATPAARPVTLTFDGGQQTVIPAGGDVYSDQAAFPVTADENLLVSIYLPQPVSSASYHPDALTTSYTSAPGDGADHAAGADSAGFTTSYRHWAYLSGLDVTAGGNSGTVVAIGDSQTDEGHTTPDTNRRWVDDYGRALQAQPNPMGVVNAGISGNRLLTDVTGQKAAYGASALTRFDRDVLAQPNARSVILYEGINDISLDGATDAALEGGIQQLSARAHAKGLSFSVATIPPFEGNSMYSAAKDNVRQCVNAYIRTTADIDHYLDFDQASRDPLAPSRLFAGYYNRGDDQLHLNDNGNQVLANTIAAPPTASSVPLNFSQQVAGDFGGTGHADLVAADSNGNLYRWPGNGDGTFGSRILLTGGWNFTQTTAADFNGDGIADLVARDSSGNLYLWTGNAGGTFSTKKLLTGGWNFTQTTAADFRGTGHADLVAADSNGNLYRWPGNGDGTFGSRVLLTGGWNFTQTTAADFRGTGHADLIARDDTTGTLYRWPGNGDGTFGARTAVTTGWAPFSQTTAGRFRGTAAADLIARNDTTGDLDEWDNAGHASFTRPLRLSGGW</sequence>
<dbReference type="SUPFAM" id="SSF69318">
    <property type="entry name" value="Integrin alpha N-terminal domain"/>
    <property type="match status" value="1"/>
</dbReference>
<dbReference type="SUPFAM" id="SSF52266">
    <property type="entry name" value="SGNH hydrolase"/>
    <property type="match status" value="1"/>
</dbReference>